<organism evidence="1">
    <name type="scientific">uncultured prokaryote</name>
    <dbReference type="NCBI Taxonomy" id="198431"/>
    <lineage>
        <taxon>unclassified sequences</taxon>
        <taxon>environmental samples</taxon>
    </lineage>
</organism>
<evidence type="ECO:0000313" key="1">
    <source>
        <dbReference type="EMBL" id="CRY94787.1"/>
    </source>
</evidence>
<sequence>MGKKFSNEQLEILRSIPLTDALDQLGLYWKADRDYKPRGAKEGKRYFVSMDEKVFELQVTGMKWFDMQTKKGGGGAIDLVMYLYDVDFVAAVKKLLHLPKKGL</sequence>
<dbReference type="AlphaFoldDB" id="A0A0H5QFF4"/>
<dbReference type="EMBL" id="LN853021">
    <property type="protein sequence ID" value="CRY94787.1"/>
    <property type="molecule type" value="Genomic_DNA"/>
</dbReference>
<geneLocation type="plasmid" evidence="1">
    <name>pRGRH0358</name>
</geneLocation>
<reference evidence="1" key="2">
    <citation type="submission" date="2015-07" db="EMBL/GenBank/DDBJ databases">
        <title>Plasmids, circular viruses and viroids from rat gut.</title>
        <authorList>
            <person name="Jorgensen T.J."/>
            <person name="Hansen M.A."/>
            <person name="Xu Z."/>
            <person name="Tabak M.A."/>
            <person name="Sorensen S.J."/>
            <person name="Hansen L.H."/>
        </authorList>
    </citation>
    <scope>NUCLEOTIDE SEQUENCE</scope>
    <source>
        <plasmid evidence="1">pRGRH0358</plasmid>
    </source>
</reference>
<name>A0A0H5QFF4_9ZZZZ</name>
<accession>A0A0H5QFF4</accession>
<evidence type="ECO:0008006" key="2">
    <source>
        <dbReference type="Google" id="ProtNLM"/>
    </source>
</evidence>
<protein>
    <recommendedName>
        <fullName evidence="2">Zinc finger CHC2-type domain-containing protein</fullName>
    </recommendedName>
</protein>
<proteinExistence type="predicted"/>
<dbReference type="SUPFAM" id="SSF57783">
    <property type="entry name" value="Zinc beta-ribbon"/>
    <property type="match status" value="1"/>
</dbReference>
<reference evidence="1" key="1">
    <citation type="submission" date="2015-06" db="EMBL/GenBank/DDBJ databases">
        <authorList>
            <person name="Joergensen T."/>
        </authorList>
    </citation>
    <scope>NUCLEOTIDE SEQUENCE</scope>
    <source>
        <plasmid evidence="1">pRGRH0358</plasmid>
    </source>
</reference>
<keyword evidence="1" id="KW-0614">Plasmid</keyword>